<sequence>MRAEGYKVYRHNGRYIVHYIQFDSTPEGVGREILSEIPRNLEAYERWAERLRTEIDAYKEPEGNEDGDDPDWPEIHDDQPVNSLFIAWVYEIDLDHEVFHVNSQPIFNLRNMPDVDIFLQGISFDEYRHRAYDESLPKEYRYDWKATPPAPDSASLNVYDLHCASVALLEMDRLLELASKLTPCEQNDRGLETAKEVADIPKGLAGLGRDLVVSALGPMIFRDFPGEADPSPKQLSVGWDLLDRLFAGNPKPAWQVAKGKATAGDMTWVHPSVCLHIALHLDAEPNLKAAIGELVQFVKEDTVKQDLDRGPVVYGVVTSLFHSALVKIDISRDYTFHHTPALQLLPSFYATSPSTPGLTALIRLGCSLPYPDILTQVIERHPFLQKLAQVEEGSSAQGRTRFDEIPPEMIIHIGSYLTDPVDLARFALTGHHVRAVMSSMSSDLLRWPFVEGARLVDPIEPLDTYEAGSELWSSSFRAQDSKGSLIVQIGEEPATSGKEFVEKSFKVRLGIDEVTLRCFLEKSRRNYRRRQQG</sequence>
<dbReference type="InterPro" id="IPR036047">
    <property type="entry name" value="F-box-like_dom_sf"/>
</dbReference>
<reference evidence="2" key="1">
    <citation type="submission" date="2024-06" db="EMBL/GenBank/DDBJ databases">
        <title>Multi-omics analyses provide insights into the biosynthesis of the anticancer antibiotic pleurotin in Hohenbuehelia grisea.</title>
        <authorList>
            <person name="Weaver J.A."/>
            <person name="Alberti F."/>
        </authorList>
    </citation>
    <scope>NUCLEOTIDE SEQUENCE [LARGE SCALE GENOMIC DNA]</scope>
    <source>
        <strain evidence="2">T-177</strain>
    </source>
</reference>
<dbReference type="SUPFAM" id="SSF81383">
    <property type="entry name" value="F-box domain"/>
    <property type="match status" value="1"/>
</dbReference>
<keyword evidence="2" id="KW-1185">Reference proteome</keyword>
<accession>A0ABR3JLM2</accession>
<evidence type="ECO:0008006" key="3">
    <source>
        <dbReference type="Google" id="ProtNLM"/>
    </source>
</evidence>
<dbReference type="EMBL" id="JASNQZ010000006">
    <property type="protein sequence ID" value="KAL0956684.1"/>
    <property type="molecule type" value="Genomic_DNA"/>
</dbReference>
<comment type="caution">
    <text evidence="1">The sequence shown here is derived from an EMBL/GenBank/DDBJ whole genome shotgun (WGS) entry which is preliminary data.</text>
</comment>
<gene>
    <name evidence="1" type="ORF">HGRIS_002812</name>
</gene>
<dbReference type="Proteomes" id="UP001556367">
    <property type="component" value="Unassembled WGS sequence"/>
</dbReference>
<organism evidence="1 2">
    <name type="scientific">Hohenbuehelia grisea</name>
    <dbReference type="NCBI Taxonomy" id="104357"/>
    <lineage>
        <taxon>Eukaryota</taxon>
        <taxon>Fungi</taxon>
        <taxon>Dikarya</taxon>
        <taxon>Basidiomycota</taxon>
        <taxon>Agaricomycotina</taxon>
        <taxon>Agaricomycetes</taxon>
        <taxon>Agaricomycetidae</taxon>
        <taxon>Agaricales</taxon>
        <taxon>Pleurotineae</taxon>
        <taxon>Pleurotaceae</taxon>
        <taxon>Hohenbuehelia</taxon>
    </lineage>
</organism>
<evidence type="ECO:0000313" key="2">
    <source>
        <dbReference type="Proteomes" id="UP001556367"/>
    </source>
</evidence>
<evidence type="ECO:0000313" key="1">
    <source>
        <dbReference type="EMBL" id="KAL0956684.1"/>
    </source>
</evidence>
<protein>
    <recommendedName>
        <fullName evidence="3">F-box domain-containing protein</fullName>
    </recommendedName>
</protein>
<name>A0ABR3JLM2_9AGAR</name>
<proteinExistence type="predicted"/>